<protein>
    <submittedName>
        <fullName evidence="1">CC/Se motif family (Seleno)protein</fullName>
    </submittedName>
</protein>
<keyword evidence="2" id="KW-1185">Reference proteome</keyword>
<dbReference type="RefSeq" id="WP_413779935.1">
    <property type="nucleotide sequence ID" value="NZ_JAUOZS010000001.1"/>
</dbReference>
<dbReference type="InterPro" id="IPR049744">
    <property type="entry name" value="CC/Se_fam"/>
</dbReference>
<proteinExistence type="predicted"/>
<dbReference type="NCBIfam" id="NF041239">
    <property type="entry name" value="Moor_selen_rel"/>
    <property type="match status" value="1"/>
</dbReference>
<dbReference type="Proteomes" id="UP001254848">
    <property type="component" value="Unassembled WGS sequence"/>
</dbReference>
<name>A0ABU3NX84_9FIRM</name>
<evidence type="ECO:0000313" key="1">
    <source>
        <dbReference type="EMBL" id="MDT8901425.1"/>
    </source>
</evidence>
<dbReference type="EMBL" id="JAUOZS010000001">
    <property type="protein sequence ID" value="MDT8901425.1"/>
    <property type="molecule type" value="Genomic_DNA"/>
</dbReference>
<sequence>MNFDITPRALDYIRNKGAAVTLRLDRRETGCSCCGESVVEIPAVKLGTPQEASGEYRKISRMNIDLFVHESIRAILEQASPRIDVEGTLFGKKLVLYGLQQS</sequence>
<comment type="caution">
    <text evidence="1">The sequence shown here is derived from an EMBL/GenBank/DDBJ whole genome shotgun (WGS) entry which is preliminary data.</text>
</comment>
<gene>
    <name evidence="1" type="ORF">Q4T40_09255</name>
</gene>
<accession>A0ABU3NX84</accession>
<evidence type="ECO:0000313" key="2">
    <source>
        <dbReference type="Proteomes" id="UP001254848"/>
    </source>
</evidence>
<organism evidence="1 2">
    <name type="scientific">Anaeroselena agilis</name>
    <dbReference type="NCBI Taxonomy" id="3063788"/>
    <lineage>
        <taxon>Bacteria</taxon>
        <taxon>Bacillati</taxon>
        <taxon>Bacillota</taxon>
        <taxon>Negativicutes</taxon>
        <taxon>Acetonemataceae</taxon>
        <taxon>Anaeroselena</taxon>
    </lineage>
</organism>
<reference evidence="1 2" key="1">
    <citation type="submission" date="2023-07" db="EMBL/GenBank/DDBJ databases">
        <title>The novel representative of Negativicutes class, Anaeroselena agilis gen. nov. sp. nov.</title>
        <authorList>
            <person name="Prokofeva M.I."/>
            <person name="Elcheninov A.G."/>
            <person name="Klyukina A."/>
            <person name="Kublanov I.V."/>
            <person name="Frolov E.N."/>
            <person name="Podosokorskaya O.A."/>
        </authorList>
    </citation>
    <scope>NUCLEOTIDE SEQUENCE [LARGE SCALE GENOMIC DNA]</scope>
    <source>
        <strain evidence="1 2">4137-cl</strain>
    </source>
</reference>